<evidence type="ECO:0000313" key="2">
    <source>
        <dbReference type="EMBL" id="EFA92233.1"/>
    </source>
</evidence>
<dbReference type="InterPro" id="IPR027417">
    <property type="entry name" value="P-loop_NTPase"/>
</dbReference>
<evidence type="ECO:0000313" key="3">
    <source>
        <dbReference type="Proteomes" id="UP000005283"/>
    </source>
</evidence>
<dbReference type="Gene3D" id="3.40.50.300">
    <property type="entry name" value="P-loop containing nucleotide triphosphate hydrolases"/>
    <property type="match status" value="2"/>
</dbReference>
<dbReference type="InterPro" id="IPR052934">
    <property type="entry name" value="Methyl-DNA_Rec/Restrict_Enz"/>
</dbReference>
<feature type="domain" description="AAA+ ATPase" evidence="1">
    <location>
        <begin position="489"/>
        <end position="791"/>
    </location>
</feature>
<dbReference type="Pfam" id="PF07728">
    <property type="entry name" value="AAA_5"/>
    <property type="match status" value="2"/>
</dbReference>
<gene>
    <name evidence="2" type="ORF">HMPREF0650_1471</name>
</gene>
<proteinExistence type="predicted"/>
<reference evidence="2 3" key="1">
    <citation type="submission" date="2009-12" db="EMBL/GenBank/DDBJ databases">
        <title>Genome Sequence of Prevotella buccalis ATCC 35310.</title>
        <authorList>
            <person name="Durkin A.S."/>
            <person name="Madupu R."/>
            <person name="Torralba M."/>
            <person name="Methe B."/>
            <person name="Sutton G."/>
            <person name="Strausberg R.L."/>
            <person name="Nelson K.E."/>
        </authorList>
    </citation>
    <scope>NUCLEOTIDE SEQUENCE [LARGE SCALE GENOMIC DNA]</scope>
    <source>
        <strain evidence="2 3">ATCC 35310</strain>
    </source>
</reference>
<dbReference type="InterPro" id="IPR011704">
    <property type="entry name" value="ATPase_dyneun-rel_AAA"/>
</dbReference>
<accession>D1W5H3</accession>
<organism evidence="2 3">
    <name type="scientific">Hoylesella buccalis ATCC 35310</name>
    <dbReference type="NCBI Taxonomy" id="679190"/>
    <lineage>
        <taxon>Bacteria</taxon>
        <taxon>Pseudomonadati</taxon>
        <taxon>Bacteroidota</taxon>
        <taxon>Bacteroidia</taxon>
        <taxon>Bacteroidales</taxon>
        <taxon>Prevotellaceae</taxon>
        <taxon>Hoylesella</taxon>
    </lineage>
</organism>
<dbReference type="eggNOG" id="COG1401">
    <property type="taxonomic scope" value="Bacteria"/>
</dbReference>
<dbReference type="PANTHER" id="PTHR37291:SF1">
    <property type="entry name" value="TYPE IV METHYL-DIRECTED RESTRICTION ENZYME ECOKMCRB SUBUNIT"/>
    <property type="match status" value="1"/>
</dbReference>
<sequence>MKIYQEAFVDGMYTVPDLKLDWDSLLSDKYNLWAKYKFALLKFYYSPNHEGSCSDVAREFNDKASSLNALIMNFGRAVQKTVGDFSVMQNNKMQYWIISMNGYYDEKNHFVWRLRPDLTEAIKRQLESEANLKEMFLERFPVESLRSMPIEKYTNLNRKDSFCYWLESGTYRLGSIWGGSSLKFGIYMFDQTPKEGMPVKYDDKYCWQAKYNSKTSAEAFNIVRDKIATIAEKAVQGDLQDVEDVDFGDVVKWKIACLYSDKKVINMFTKELLQSAAKGFGYKGDLESRIDMNNFIVSQYDEKRESFYDFYMRVGIHYFGKSEPEKTYWLAGYSFGSTKSQFDRFVKDGIWESKHDEHNVADQKLLPLVQTISEGDIIILKSTSTKGSHHDQPFMRVKAVGMVTSNIETNIIGGSTYCRCSVDYMNTDDKDFDGAFYGSYRKTLHKSDRKLKDVIDYVNRLMSSKDMARKNIIHGKQKTYSEFIELLNENYNLVLTGAPGTGKTHMAQEIAAEMGAVTKFVQFHPSYDYTDFVEGLRPIEKSDGQMEFERKDGIFKDFCREAIKNLIDSEKSIESLTKEMSWKDRLDRFVEDSIENGNKFKTVNGSEFVISEMRGHTIVIHNEQNEKTTQVAVNADEILELLTSGVPLNIVRDIRNYFNRKFGTQPDSYAFVITKAVRAMKHKKTPVVEANKIDRKPFVFIIDEINRGEVSKIFGELFYAIDPGYRGKQEHLVQTQYQNLVPESDMFAKGFYVPENVYILATMNDIDRSVESMDFAMRRRFTWKEVTPTDTESMLNAMPCEKKAKATMHRLNSAIAETDGLGAAYMIGPSYFLKLSENGGDFSKLWKMNIEPLLKEYLRGFRKANEILDRFRRTYFGTKEEIIADKAELIDED</sequence>
<keyword evidence="3" id="KW-1185">Reference proteome</keyword>
<dbReference type="GO" id="GO:0016887">
    <property type="term" value="F:ATP hydrolysis activity"/>
    <property type="evidence" value="ECO:0007669"/>
    <property type="project" value="InterPro"/>
</dbReference>
<dbReference type="InterPro" id="IPR003593">
    <property type="entry name" value="AAA+_ATPase"/>
</dbReference>
<dbReference type="GO" id="GO:0005524">
    <property type="term" value="F:ATP binding"/>
    <property type="evidence" value="ECO:0007669"/>
    <property type="project" value="InterPro"/>
</dbReference>
<dbReference type="eggNOG" id="COG0507">
    <property type="taxonomic scope" value="Bacteria"/>
</dbReference>
<dbReference type="SMART" id="SM00382">
    <property type="entry name" value="AAA"/>
    <property type="match status" value="1"/>
</dbReference>
<dbReference type="AlphaFoldDB" id="D1W5H3"/>
<protein>
    <recommendedName>
        <fullName evidence="1">AAA+ ATPase domain-containing protein</fullName>
    </recommendedName>
</protein>
<dbReference type="Proteomes" id="UP000005283">
    <property type="component" value="Unassembled WGS sequence"/>
</dbReference>
<dbReference type="STRING" id="679190.HMPREF0650_1471"/>
<dbReference type="PANTHER" id="PTHR37291">
    <property type="entry name" value="5-METHYLCYTOSINE-SPECIFIC RESTRICTION ENZYME B"/>
    <property type="match status" value="1"/>
</dbReference>
<dbReference type="EMBL" id="ADEG01000046">
    <property type="protein sequence ID" value="EFA92233.1"/>
    <property type="molecule type" value="Genomic_DNA"/>
</dbReference>
<evidence type="ECO:0000259" key="1">
    <source>
        <dbReference type="SMART" id="SM00382"/>
    </source>
</evidence>
<name>D1W5H3_9BACT</name>
<comment type="caution">
    <text evidence="2">The sequence shown here is derived from an EMBL/GenBank/DDBJ whole genome shotgun (WGS) entry which is preliminary data.</text>
</comment>
<dbReference type="RefSeq" id="WP_004349017.1">
    <property type="nucleotide sequence ID" value="NZ_ADEG01000046.1"/>
</dbReference>
<dbReference type="SUPFAM" id="SSF52540">
    <property type="entry name" value="P-loop containing nucleoside triphosphate hydrolases"/>
    <property type="match status" value="1"/>
</dbReference>